<evidence type="ECO:0000313" key="1">
    <source>
        <dbReference type="EMBL" id="SVD40221.1"/>
    </source>
</evidence>
<name>A0A382V2V7_9ZZZZ</name>
<dbReference type="EMBL" id="UINC01148379">
    <property type="protein sequence ID" value="SVD40221.1"/>
    <property type="molecule type" value="Genomic_DNA"/>
</dbReference>
<organism evidence="1">
    <name type="scientific">marine metagenome</name>
    <dbReference type="NCBI Taxonomy" id="408172"/>
    <lineage>
        <taxon>unclassified sequences</taxon>
        <taxon>metagenomes</taxon>
        <taxon>ecological metagenomes</taxon>
    </lineage>
</organism>
<feature type="non-terminal residue" evidence="1">
    <location>
        <position position="51"/>
    </location>
</feature>
<dbReference type="SUPFAM" id="SSF53067">
    <property type="entry name" value="Actin-like ATPase domain"/>
    <property type="match status" value="1"/>
</dbReference>
<gene>
    <name evidence="1" type="ORF">METZ01_LOCUS393075</name>
</gene>
<protein>
    <recommendedName>
        <fullName evidence="2">SHS2 domain-containing protein</fullName>
    </recommendedName>
</protein>
<dbReference type="InterPro" id="IPR043129">
    <property type="entry name" value="ATPase_NBD"/>
</dbReference>
<evidence type="ECO:0008006" key="2">
    <source>
        <dbReference type="Google" id="ProtNLM"/>
    </source>
</evidence>
<proteinExistence type="predicted"/>
<accession>A0A382V2V7</accession>
<dbReference type="AlphaFoldDB" id="A0A382V2V7"/>
<reference evidence="1" key="1">
    <citation type="submission" date="2018-05" db="EMBL/GenBank/DDBJ databases">
        <authorList>
            <person name="Lanie J.A."/>
            <person name="Ng W.-L."/>
            <person name="Kazmierczak K.M."/>
            <person name="Andrzejewski T.M."/>
            <person name="Davidsen T.M."/>
            <person name="Wayne K.J."/>
            <person name="Tettelin H."/>
            <person name="Glass J.I."/>
            <person name="Rusch D."/>
            <person name="Podicherti R."/>
            <person name="Tsui H.-C.T."/>
            <person name="Winkler M.E."/>
        </authorList>
    </citation>
    <scope>NUCLEOTIDE SEQUENCE</scope>
</reference>
<sequence>MSKPAERNLIVGLDIGTSQVKAVVGELLEDDQISIVGVGTHASKGMDKGGV</sequence>